<dbReference type="Gene3D" id="3.90.930.60">
    <property type="match status" value="1"/>
</dbReference>
<sequence length="799" mass="86214">MRRPRFRADYQPVPVSGDDGDYLVVLGEERNLLIEDPVAAELAPLLDGTRDVGVLTAALAPRHPVAAVAGALRRMAELGLLTYGPTGAGTARSAGWDARGIAPDVAERWGRTGHVLLVDAGSPALRGLAAALAGCVGRVEVVDVAARDLTRRLRDLAPATAGASGPTGATGPSGRTDGTGPSDPTDGSAVAVPGLVVAVPGSVLDPRLAALNRACLDAGVPWTLVRPHGTVLVLGPHLVPDETGCWECLRQRWTDNEQVESFLAGQAPDRPRPVAGRAALPATSLVAAGLLAAELPVLGLAGRSPRLTGRMLTFDTRDHTATSHELVRQPQCPACGDPDLTRKADARIVLTGGTPTGETDGGTRLRATAETYRLLSRHVSRYLGVVTRLDALDEEENLTYSYLSGHNFALARHPVGLRKSLRGLSGGKGRTRAQAKVSAIGEAIERYSAVWRADRPVHRASYDQLGPDRAVHLRDLLLFSDRQYRDRDRLNRVGGHFHQVPRPLADDRELDWSTAWSLTSDAPREIPAAYCWYGHPEVGLGVCGPDSNGCAAGGTVSEAILQGFCELVERDAVALWWYHRSRMPGVDLDSFDDPWIDALRRHYADTLARDLWVLDVTADLGIPTYAAVSRHRARPTEDVIVGFGAHLEPRVALGRALTELNQFLPIVSRFLDGRTRYGVTDPDTVRWYRTVRVAEQPWLVPDPAVPPTDVSTRPSLGTGDVAEDVRRCVTLAADAGLEVIVLNQSRPELELAVVKVLVPGLRHFWRRLGPGRLWTVPARLGRTPYAADEDAVNPLSVFF</sequence>
<evidence type="ECO:0000313" key="4">
    <source>
        <dbReference type="Proteomes" id="UP001332243"/>
    </source>
</evidence>
<reference evidence="3 4" key="1">
    <citation type="submission" date="2024-01" db="EMBL/GenBank/DDBJ databases">
        <title>Genome insights into Plantactinospora sonchi sp. nov.</title>
        <authorList>
            <person name="Wang L."/>
        </authorList>
    </citation>
    <scope>NUCLEOTIDE SEQUENCE [LARGE SCALE GENOMIC DNA]</scope>
    <source>
        <strain evidence="3 4">NEAU-QY2</strain>
    </source>
</reference>
<dbReference type="EMBL" id="JAZGQK010000021">
    <property type="protein sequence ID" value="MEE6261565.1"/>
    <property type="molecule type" value="Genomic_DNA"/>
</dbReference>
<dbReference type="PANTHER" id="PTHR37809">
    <property type="entry name" value="RIBOSOMAL PROTEIN S12 METHYLTHIOTRANSFERASE ACCESSORY FACTOR YCAO"/>
    <property type="match status" value="1"/>
</dbReference>
<organism evidence="3 4">
    <name type="scientific">Plantactinospora sonchi</name>
    <dbReference type="NCBI Taxonomy" id="1544735"/>
    <lineage>
        <taxon>Bacteria</taxon>
        <taxon>Bacillati</taxon>
        <taxon>Actinomycetota</taxon>
        <taxon>Actinomycetes</taxon>
        <taxon>Micromonosporales</taxon>
        <taxon>Micromonosporaceae</taxon>
        <taxon>Plantactinospora</taxon>
    </lineage>
</organism>
<gene>
    <name evidence="3" type="ORF">V1633_24060</name>
</gene>
<feature type="region of interest" description="Disordered" evidence="1">
    <location>
        <begin position="157"/>
        <end position="188"/>
    </location>
</feature>
<dbReference type="Proteomes" id="UP001332243">
    <property type="component" value="Unassembled WGS sequence"/>
</dbReference>
<dbReference type="InterPro" id="IPR003776">
    <property type="entry name" value="YcaO-like_dom"/>
</dbReference>
<dbReference type="NCBIfam" id="TIGR03882">
    <property type="entry name" value="cyclo_dehyd_2"/>
    <property type="match status" value="1"/>
</dbReference>
<accession>A0ABU7RYI5</accession>
<dbReference type="InterPro" id="IPR035985">
    <property type="entry name" value="Ubiquitin-activating_enz"/>
</dbReference>
<evidence type="ECO:0000313" key="3">
    <source>
        <dbReference type="EMBL" id="MEE6261565.1"/>
    </source>
</evidence>
<protein>
    <submittedName>
        <fullName evidence="3">TOMM leader peptide-binding protein</fullName>
    </submittedName>
</protein>
<dbReference type="InterPro" id="IPR022291">
    <property type="entry name" value="Bacteriocin_synth_cyclodeHase"/>
</dbReference>
<dbReference type="Gene3D" id="3.30.40.250">
    <property type="match status" value="1"/>
</dbReference>
<dbReference type="InterPro" id="IPR027624">
    <property type="entry name" value="TOMM_cyclo_SagD"/>
</dbReference>
<dbReference type="PROSITE" id="PS51664">
    <property type="entry name" value="YCAO"/>
    <property type="match status" value="1"/>
</dbReference>
<name>A0ABU7RYI5_9ACTN</name>
<evidence type="ECO:0000256" key="1">
    <source>
        <dbReference type="SAM" id="MobiDB-lite"/>
    </source>
</evidence>
<feature type="compositionally biased region" description="Low complexity" evidence="1">
    <location>
        <begin position="157"/>
        <end position="174"/>
    </location>
</feature>
<dbReference type="Pfam" id="PF02624">
    <property type="entry name" value="YcaO"/>
    <property type="match status" value="1"/>
</dbReference>
<evidence type="ECO:0000259" key="2">
    <source>
        <dbReference type="PROSITE" id="PS51664"/>
    </source>
</evidence>
<dbReference type="NCBIfam" id="TIGR03604">
    <property type="entry name" value="TOMM_cyclo_SagD"/>
    <property type="match status" value="1"/>
</dbReference>
<proteinExistence type="predicted"/>
<dbReference type="NCBIfam" id="TIGR00702">
    <property type="entry name" value="YcaO-type kinase domain"/>
    <property type="match status" value="1"/>
</dbReference>
<keyword evidence="4" id="KW-1185">Reference proteome</keyword>
<dbReference type="Gene3D" id="3.30.160.660">
    <property type="match status" value="1"/>
</dbReference>
<dbReference type="RefSeq" id="WP_331216648.1">
    <property type="nucleotide sequence ID" value="NZ_JAZGQK010000021.1"/>
</dbReference>
<dbReference type="Gene3D" id="3.30.1330.230">
    <property type="match status" value="1"/>
</dbReference>
<comment type="caution">
    <text evidence="3">The sequence shown here is derived from an EMBL/GenBank/DDBJ whole genome shotgun (WGS) entry which is preliminary data.</text>
</comment>
<dbReference type="Gene3D" id="3.40.50.720">
    <property type="entry name" value="NAD(P)-binding Rossmann-like Domain"/>
    <property type="match status" value="1"/>
</dbReference>
<feature type="domain" description="YcaO" evidence="2">
    <location>
        <begin position="427"/>
        <end position="799"/>
    </location>
</feature>
<dbReference type="SUPFAM" id="SSF69572">
    <property type="entry name" value="Activating enzymes of the ubiquitin-like proteins"/>
    <property type="match status" value="1"/>
</dbReference>
<dbReference type="PANTHER" id="PTHR37809:SF1">
    <property type="entry name" value="RIBOSOMAL PROTEIN S12 METHYLTHIOTRANSFERASE ACCESSORY FACTOR YCAO"/>
    <property type="match status" value="1"/>
</dbReference>